<dbReference type="Proteomes" id="UP000298327">
    <property type="component" value="Unassembled WGS sequence"/>
</dbReference>
<comment type="caution">
    <text evidence="2">The sequence shown here is derived from an EMBL/GenBank/DDBJ whole genome shotgun (WGS) entry which is preliminary data.</text>
</comment>
<feature type="region of interest" description="Disordered" evidence="1">
    <location>
        <begin position="56"/>
        <end position="84"/>
    </location>
</feature>
<dbReference type="EMBL" id="SEOQ01001462">
    <property type="protein sequence ID" value="TFY51672.1"/>
    <property type="molecule type" value="Genomic_DNA"/>
</dbReference>
<proteinExistence type="predicted"/>
<protein>
    <submittedName>
        <fullName evidence="2">Uncharacterized protein</fullName>
    </submittedName>
</protein>
<keyword evidence="3" id="KW-1185">Reference proteome</keyword>
<feature type="region of interest" description="Disordered" evidence="1">
    <location>
        <begin position="105"/>
        <end position="126"/>
    </location>
</feature>
<organism evidence="2 3">
    <name type="scientific">Dentipellis fragilis</name>
    <dbReference type="NCBI Taxonomy" id="205917"/>
    <lineage>
        <taxon>Eukaryota</taxon>
        <taxon>Fungi</taxon>
        <taxon>Dikarya</taxon>
        <taxon>Basidiomycota</taxon>
        <taxon>Agaricomycotina</taxon>
        <taxon>Agaricomycetes</taxon>
        <taxon>Russulales</taxon>
        <taxon>Hericiaceae</taxon>
        <taxon>Dentipellis</taxon>
    </lineage>
</organism>
<name>A0A4Y9XPK0_9AGAM</name>
<evidence type="ECO:0000313" key="2">
    <source>
        <dbReference type="EMBL" id="TFY51672.1"/>
    </source>
</evidence>
<evidence type="ECO:0000313" key="3">
    <source>
        <dbReference type="Proteomes" id="UP000298327"/>
    </source>
</evidence>
<accession>A0A4Y9XPK0</accession>
<evidence type="ECO:0000256" key="1">
    <source>
        <dbReference type="SAM" id="MobiDB-lite"/>
    </source>
</evidence>
<dbReference type="AlphaFoldDB" id="A0A4Y9XPK0"/>
<sequence length="126" mass="13153">MCAPSSQPPLRQTIPNLDPPSPRYLYQHAGPCRACAALVPHSAYVSASLLPAGAHTPVRQSPAHLRPAVPVSTHPRAPGATASAARSMQAFPLATVPASAACSTCRSIPNPSARPEASLDPWPERH</sequence>
<reference evidence="2 3" key="1">
    <citation type="submission" date="2019-02" db="EMBL/GenBank/DDBJ databases">
        <title>Genome sequencing of the rare red list fungi Dentipellis fragilis.</title>
        <authorList>
            <person name="Buettner E."/>
            <person name="Kellner H."/>
        </authorList>
    </citation>
    <scope>NUCLEOTIDE SEQUENCE [LARGE SCALE GENOMIC DNA]</scope>
    <source>
        <strain evidence="2 3">DSM 105465</strain>
    </source>
</reference>
<gene>
    <name evidence="2" type="ORF">EVG20_g10889</name>
</gene>